<protein>
    <submittedName>
        <fullName evidence="1">Uncharacterized protein</fullName>
    </submittedName>
</protein>
<proteinExistence type="predicted"/>
<dbReference type="Proteomes" id="UP000318833">
    <property type="component" value="Unassembled WGS sequence"/>
</dbReference>
<sequence>MKTKSFLLNILFFILAFTFIGCEVENVNNEITQEQIGLDSDVDLQMIDKEELEEPDDRQN</sequence>
<reference evidence="1 2" key="1">
    <citation type="submission" date="2019-07" db="EMBL/GenBank/DDBJ databases">
        <title>The draft genome sequence of Aquimarina algiphila M91.</title>
        <authorList>
            <person name="Meng X."/>
        </authorList>
    </citation>
    <scope>NUCLEOTIDE SEQUENCE [LARGE SCALE GENOMIC DNA]</scope>
    <source>
        <strain evidence="1 2">M91</strain>
    </source>
</reference>
<organism evidence="1 2">
    <name type="scientific">Aquimarina algiphila</name>
    <dbReference type="NCBI Taxonomy" id="2047982"/>
    <lineage>
        <taxon>Bacteria</taxon>
        <taxon>Pseudomonadati</taxon>
        <taxon>Bacteroidota</taxon>
        <taxon>Flavobacteriia</taxon>
        <taxon>Flavobacteriales</taxon>
        <taxon>Flavobacteriaceae</taxon>
        <taxon>Aquimarina</taxon>
    </lineage>
</organism>
<keyword evidence="2" id="KW-1185">Reference proteome</keyword>
<dbReference type="EMBL" id="VLNR01000082">
    <property type="protein sequence ID" value="TSE04372.1"/>
    <property type="molecule type" value="Genomic_DNA"/>
</dbReference>
<accession>A0A554VCE0</accession>
<evidence type="ECO:0000313" key="1">
    <source>
        <dbReference type="EMBL" id="TSE04372.1"/>
    </source>
</evidence>
<gene>
    <name evidence="1" type="ORF">FOF46_26465</name>
</gene>
<name>A0A554VCE0_9FLAO</name>
<comment type="caution">
    <text evidence="1">The sequence shown here is derived from an EMBL/GenBank/DDBJ whole genome shotgun (WGS) entry which is preliminary data.</text>
</comment>
<dbReference type="RefSeq" id="WP_143918549.1">
    <property type="nucleotide sequence ID" value="NZ_CANMXV010000057.1"/>
</dbReference>
<dbReference type="AlphaFoldDB" id="A0A554VCE0"/>
<dbReference type="PROSITE" id="PS51257">
    <property type="entry name" value="PROKAR_LIPOPROTEIN"/>
    <property type="match status" value="1"/>
</dbReference>
<evidence type="ECO:0000313" key="2">
    <source>
        <dbReference type="Proteomes" id="UP000318833"/>
    </source>
</evidence>
<dbReference type="OrthoDB" id="9989777at2"/>